<feature type="transmembrane region" description="Helical" evidence="1">
    <location>
        <begin position="124"/>
        <end position="146"/>
    </location>
</feature>
<dbReference type="Proteomes" id="UP000435648">
    <property type="component" value="Chromosome"/>
</dbReference>
<keyword evidence="1" id="KW-0812">Transmembrane</keyword>
<dbReference type="KEGG" id="siw:GH266_03175"/>
<protein>
    <recommendedName>
        <fullName evidence="2">CWH43-like N-terminal domain-containing protein</fullName>
    </recommendedName>
</protein>
<keyword evidence="1" id="KW-0472">Membrane</keyword>
<proteinExistence type="predicted"/>
<evidence type="ECO:0000313" key="4">
    <source>
        <dbReference type="Proteomes" id="UP000435648"/>
    </source>
</evidence>
<gene>
    <name evidence="3" type="ORF">GH266_03175</name>
</gene>
<accession>A0A857C3Y7</accession>
<evidence type="ECO:0000256" key="1">
    <source>
        <dbReference type="SAM" id="Phobius"/>
    </source>
</evidence>
<dbReference type="AlphaFoldDB" id="A0A857C3Y7"/>
<evidence type="ECO:0000313" key="3">
    <source>
        <dbReference type="EMBL" id="QGZ33589.1"/>
    </source>
</evidence>
<feature type="transmembrane region" description="Helical" evidence="1">
    <location>
        <begin position="232"/>
        <end position="255"/>
    </location>
</feature>
<dbReference type="Pfam" id="PF10277">
    <property type="entry name" value="Frag1"/>
    <property type="match status" value="1"/>
</dbReference>
<reference evidence="3 4" key="1">
    <citation type="submission" date="2019-12" db="EMBL/GenBank/DDBJ databases">
        <title>The genome of Stappia indica PHM037.</title>
        <authorList>
            <person name="Kacar D."/>
            <person name="Galan B."/>
            <person name="Canedo L."/>
            <person name="Rodriguez P."/>
            <person name="de la Calle F."/>
            <person name="Garcia J.L."/>
        </authorList>
    </citation>
    <scope>NUCLEOTIDE SEQUENCE [LARGE SCALE GENOMIC DNA]</scope>
    <source>
        <strain evidence="3 4">PHM037</strain>
    </source>
</reference>
<keyword evidence="1" id="KW-1133">Transmembrane helix</keyword>
<dbReference type="OrthoDB" id="7838930at2"/>
<feature type="transmembrane region" description="Helical" evidence="1">
    <location>
        <begin position="80"/>
        <end position="103"/>
    </location>
</feature>
<sequence>MRQSSHTATDGGTPASDRAPLLARLTGLAAGLPVVLVPASAIYMMVWARWTFYERHPDYVQQSAPTVSRAITDPYIGDPFAAAILGVAIVIALAILPISYAFYGAISARAGHMPKVAASLRRMMAVFLVMQVLGTSGMVICTQVTFRHNHDLHMLGSYLFFVFQALSILMSGIITTRLLRLPDTGRPSYLCLGSRYTRLRRTLAFVTAGLAGLYVALFLVKGLDLPVTEYTIYYIYTVQEIVTISAYITQVMLYAPEIYRIARNLAASGTWRLEGAAAAA</sequence>
<feature type="transmembrane region" description="Helical" evidence="1">
    <location>
        <begin position="21"/>
        <end position="46"/>
    </location>
</feature>
<feature type="domain" description="CWH43-like N-terminal" evidence="2">
    <location>
        <begin position="35"/>
        <end position="259"/>
    </location>
</feature>
<dbReference type="RefSeq" id="WP_158192596.1">
    <property type="nucleotide sequence ID" value="NZ_CP046908.1"/>
</dbReference>
<dbReference type="InterPro" id="IPR019402">
    <property type="entry name" value="CWH43_N"/>
</dbReference>
<feature type="transmembrane region" description="Helical" evidence="1">
    <location>
        <begin position="158"/>
        <end position="181"/>
    </location>
</feature>
<name>A0A857C3Y7_9HYPH</name>
<evidence type="ECO:0000259" key="2">
    <source>
        <dbReference type="Pfam" id="PF10277"/>
    </source>
</evidence>
<feature type="transmembrane region" description="Helical" evidence="1">
    <location>
        <begin position="202"/>
        <end position="220"/>
    </location>
</feature>
<dbReference type="EMBL" id="CP046908">
    <property type="protein sequence ID" value="QGZ33589.1"/>
    <property type="molecule type" value="Genomic_DNA"/>
</dbReference>
<organism evidence="3 4">
    <name type="scientific">Stappia indica</name>
    <dbReference type="NCBI Taxonomy" id="538381"/>
    <lineage>
        <taxon>Bacteria</taxon>
        <taxon>Pseudomonadati</taxon>
        <taxon>Pseudomonadota</taxon>
        <taxon>Alphaproteobacteria</taxon>
        <taxon>Hyphomicrobiales</taxon>
        <taxon>Stappiaceae</taxon>
        <taxon>Stappia</taxon>
    </lineage>
</organism>